<comment type="caution">
    <text evidence="19">The sequence shown here is derived from an EMBL/GenBank/DDBJ whole genome shotgun (WGS) entry which is preliminary data.</text>
</comment>
<keyword evidence="2" id="KW-0808">Transferase</keyword>
<dbReference type="GO" id="GO:0000139">
    <property type="term" value="C:Golgi membrane"/>
    <property type="evidence" value="ECO:0007669"/>
    <property type="project" value="UniProtKB-SubCell"/>
</dbReference>
<reference evidence="19" key="1">
    <citation type="submission" date="2023-07" db="EMBL/GenBank/DDBJ databases">
        <title>Chromosome-level genome assembly of Artemia franciscana.</title>
        <authorList>
            <person name="Jo E."/>
        </authorList>
    </citation>
    <scope>NUCLEOTIDE SEQUENCE</scope>
    <source>
        <tissue evidence="19">Whole body</tissue>
    </source>
</reference>
<keyword evidence="3 17" id="KW-0812">Transmembrane</keyword>
<feature type="transmembrane region" description="Helical" evidence="17">
    <location>
        <begin position="41"/>
        <end position="59"/>
    </location>
</feature>
<keyword evidence="4" id="KW-0735">Signal-anchor</keyword>
<evidence type="ECO:0000256" key="10">
    <source>
        <dbReference type="ARBA" id="ARBA00052516"/>
    </source>
</evidence>
<evidence type="ECO:0000256" key="2">
    <source>
        <dbReference type="ARBA" id="ARBA00022679"/>
    </source>
</evidence>
<evidence type="ECO:0000256" key="17">
    <source>
        <dbReference type="SAM" id="Phobius"/>
    </source>
</evidence>
<evidence type="ECO:0000313" key="20">
    <source>
        <dbReference type="Proteomes" id="UP001187531"/>
    </source>
</evidence>
<evidence type="ECO:0000256" key="12">
    <source>
        <dbReference type="ARBA" id="ARBA00071906"/>
    </source>
</evidence>
<keyword evidence="6" id="KW-0333">Golgi apparatus</keyword>
<dbReference type="Gene3D" id="3.40.50.300">
    <property type="entry name" value="P-loop containing nucleotide triphosphate hydrolases"/>
    <property type="match status" value="1"/>
</dbReference>
<keyword evidence="7 17" id="KW-0472">Membrane</keyword>
<dbReference type="InterPro" id="IPR027417">
    <property type="entry name" value="P-loop_NTPase"/>
</dbReference>
<feature type="domain" description="Sulfotransferase" evidence="18">
    <location>
        <begin position="105"/>
        <end position="341"/>
    </location>
</feature>
<evidence type="ECO:0000256" key="3">
    <source>
        <dbReference type="ARBA" id="ARBA00022692"/>
    </source>
</evidence>
<evidence type="ECO:0000259" key="18">
    <source>
        <dbReference type="Pfam" id="PF00685"/>
    </source>
</evidence>
<keyword evidence="9" id="KW-0325">Glycoprotein</keyword>
<dbReference type="AlphaFoldDB" id="A0AA88HCH7"/>
<keyword evidence="5 17" id="KW-1133">Transmembrane helix</keyword>
<feature type="binding site" evidence="15">
    <location>
        <begin position="114"/>
        <end position="118"/>
    </location>
    <ligand>
        <name>3'-phosphoadenylyl sulfate</name>
        <dbReference type="ChEBI" id="CHEBI:58339"/>
    </ligand>
</feature>
<feature type="binding site" evidence="15">
    <location>
        <position position="197"/>
    </location>
    <ligand>
        <name>3'-phosphoadenylyl sulfate</name>
        <dbReference type="ChEBI" id="CHEBI:58339"/>
    </ligand>
</feature>
<evidence type="ECO:0000256" key="14">
    <source>
        <dbReference type="PIRSR" id="PIRSR637359-1"/>
    </source>
</evidence>
<evidence type="ECO:0000256" key="16">
    <source>
        <dbReference type="PIRSR" id="PIRSR637359-3"/>
    </source>
</evidence>
<dbReference type="EC" id="2.8.2.23" evidence="11"/>
<dbReference type="InterPro" id="IPR037359">
    <property type="entry name" value="NST/OST"/>
</dbReference>
<dbReference type="GO" id="GO:0008467">
    <property type="term" value="F:[heparan sulfate]-glucosamine 3-sulfotransferase activity"/>
    <property type="evidence" value="ECO:0007669"/>
    <property type="project" value="UniProtKB-EC"/>
</dbReference>
<dbReference type="Pfam" id="PF00685">
    <property type="entry name" value="Sulfotransfer_1"/>
    <property type="match status" value="1"/>
</dbReference>
<sequence length="360" mass="42110">MKMAIAFKDVDLNFNLTINQTKLHRVSYKRLFYRTFDKKRFVYSFSFLAIFLFMFQILIDGNSCSNVSTCLSGNCSFEDTHKYPYGIPIGNGSRLPIPGTNQRLPEVLIIGVRKGGTRALLEMLNLHPDIQKVPMEVHFFDRTDRHALGLEWYRHQMPFTFEGQLTVEKSPSYFITPEAPKRVYKMNSSAKLLLIVRDPVVRLLSDFAQIEATRSEWKKKPRSFEDVALLSNGSVNFQYKAIQVSMYANYFRHWLEYFPLSQIHLVDGDRLIWDPWSEVRKTEKFLKLQPKIRQDQFYFNSTKGFYCLRTAEASKCLADTKGRKHPVVSDETISKLRKHFASNNRQFYVIAGRNFSWPES</sequence>
<name>A0AA88HCH7_ARTSF</name>
<protein>
    <recommendedName>
        <fullName evidence="12">Heparan sulfate glucosamine 3-O-sulfotransferase 5</fullName>
        <ecNumber evidence="11">2.8.2.23</ecNumber>
    </recommendedName>
    <alternativeName>
        <fullName evidence="13">Heparan sulfate D-glucosaminyl 3-O-sulfotransferase 5</fullName>
    </alternativeName>
</protein>
<evidence type="ECO:0000256" key="15">
    <source>
        <dbReference type="PIRSR" id="PIRSR637359-2"/>
    </source>
</evidence>
<evidence type="ECO:0000256" key="9">
    <source>
        <dbReference type="ARBA" id="ARBA00023180"/>
    </source>
</evidence>
<feature type="binding site" evidence="15">
    <location>
        <begin position="321"/>
        <end position="325"/>
    </location>
    <ligand>
        <name>3'-phosphoadenylyl sulfate</name>
        <dbReference type="ChEBI" id="CHEBI:58339"/>
    </ligand>
</feature>
<accession>A0AA88HCH7</accession>
<evidence type="ECO:0000313" key="19">
    <source>
        <dbReference type="EMBL" id="KAK2703036.1"/>
    </source>
</evidence>
<organism evidence="19 20">
    <name type="scientific">Artemia franciscana</name>
    <name type="common">Brine shrimp</name>
    <name type="synonym">Artemia sanfranciscana</name>
    <dbReference type="NCBI Taxonomy" id="6661"/>
    <lineage>
        <taxon>Eukaryota</taxon>
        <taxon>Metazoa</taxon>
        <taxon>Ecdysozoa</taxon>
        <taxon>Arthropoda</taxon>
        <taxon>Crustacea</taxon>
        <taxon>Branchiopoda</taxon>
        <taxon>Anostraca</taxon>
        <taxon>Artemiidae</taxon>
        <taxon>Artemia</taxon>
    </lineage>
</organism>
<dbReference type="SUPFAM" id="SSF52540">
    <property type="entry name" value="P-loop containing nucleoside triphosphate hydrolases"/>
    <property type="match status" value="1"/>
</dbReference>
<comment type="catalytic activity">
    <reaction evidence="10">
        <text>alpha-D-glucosaminyl-[heparan sulfate](n) + 3'-phosphoadenylyl sulfate = 3-sulfo-alpha-D-glucosaminyl-[heparan sulfate](n) + adenosine 3',5'-bisphosphate + H(+)</text>
        <dbReference type="Rhea" id="RHEA:15461"/>
        <dbReference type="Rhea" id="RHEA-COMP:9830"/>
        <dbReference type="Rhea" id="RHEA-COMP:9831"/>
        <dbReference type="ChEBI" id="CHEBI:15378"/>
        <dbReference type="ChEBI" id="CHEBI:58339"/>
        <dbReference type="ChEBI" id="CHEBI:58343"/>
        <dbReference type="ChEBI" id="CHEBI:58388"/>
        <dbReference type="ChEBI" id="CHEBI:70975"/>
        <dbReference type="EC" id="2.8.2.23"/>
    </reaction>
</comment>
<evidence type="ECO:0000256" key="11">
    <source>
        <dbReference type="ARBA" id="ARBA00066719"/>
    </source>
</evidence>
<evidence type="ECO:0000256" key="13">
    <source>
        <dbReference type="ARBA" id="ARBA00077477"/>
    </source>
</evidence>
<feature type="binding site" evidence="15">
    <location>
        <position position="205"/>
    </location>
    <ligand>
        <name>3'-phosphoadenylyl sulfate</name>
        <dbReference type="ChEBI" id="CHEBI:58339"/>
    </ligand>
</feature>
<feature type="binding site" evidence="15">
    <location>
        <position position="306"/>
    </location>
    <ligand>
        <name>3'-phosphoadenylyl sulfate</name>
        <dbReference type="ChEBI" id="CHEBI:58339"/>
    </ligand>
</feature>
<dbReference type="PANTHER" id="PTHR10605:SF65">
    <property type="entry name" value="GH20068P"/>
    <property type="match status" value="1"/>
</dbReference>
<evidence type="ECO:0000256" key="1">
    <source>
        <dbReference type="ARBA" id="ARBA00004323"/>
    </source>
</evidence>
<comment type="subcellular location">
    <subcellularLocation>
        <location evidence="1">Golgi apparatus membrane</location>
        <topology evidence="1">Single-pass type II membrane protein</topology>
    </subcellularLocation>
</comment>
<feature type="active site" description="For sulfotransferase activity" evidence="14">
    <location>
        <position position="114"/>
    </location>
</feature>
<keyword evidence="20" id="KW-1185">Reference proteome</keyword>
<evidence type="ECO:0000256" key="8">
    <source>
        <dbReference type="ARBA" id="ARBA00023157"/>
    </source>
</evidence>
<evidence type="ECO:0000256" key="4">
    <source>
        <dbReference type="ARBA" id="ARBA00022968"/>
    </source>
</evidence>
<evidence type="ECO:0000256" key="6">
    <source>
        <dbReference type="ARBA" id="ARBA00023034"/>
    </source>
</evidence>
<proteinExistence type="predicted"/>
<feature type="disulfide bond" evidence="16">
    <location>
        <begin position="307"/>
        <end position="316"/>
    </location>
</feature>
<gene>
    <name evidence="19" type="ORF">QYM36_018432</name>
</gene>
<evidence type="ECO:0000256" key="7">
    <source>
        <dbReference type="ARBA" id="ARBA00023136"/>
    </source>
</evidence>
<keyword evidence="8 16" id="KW-1015">Disulfide bond</keyword>
<dbReference type="InterPro" id="IPR000863">
    <property type="entry name" value="Sulfotransferase_dom"/>
</dbReference>
<dbReference type="FunFam" id="3.40.50.300:FF:000603">
    <property type="entry name" value="Sulfotransferase"/>
    <property type="match status" value="1"/>
</dbReference>
<dbReference type="Proteomes" id="UP001187531">
    <property type="component" value="Unassembled WGS sequence"/>
</dbReference>
<dbReference type="EMBL" id="JAVRJZ010000124">
    <property type="protein sequence ID" value="KAK2703036.1"/>
    <property type="molecule type" value="Genomic_DNA"/>
</dbReference>
<evidence type="ECO:0000256" key="5">
    <source>
        <dbReference type="ARBA" id="ARBA00022989"/>
    </source>
</evidence>
<dbReference type="PANTHER" id="PTHR10605">
    <property type="entry name" value="HEPARAN SULFATE SULFOTRANSFERASE"/>
    <property type="match status" value="1"/>
</dbReference>